<protein>
    <recommendedName>
        <fullName evidence="1">DUF4351 domain-containing protein</fullName>
    </recommendedName>
</protein>
<dbReference type="EMBL" id="CAADFV010000094">
    <property type="protein sequence ID" value="VFK64067.1"/>
    <property type="molecule type" value="Genomic_DNA"/>
</dbReference>
<evidence type="ECO:0000313" key="2">
    <source>
        <dbReference type="EMBL" id="VFK56873.1"/>
    </source>
</evidence>
<dbReference type="InterPro" id="IPR025587">
    <property type="entry name" value="DUF4351"/>
</dbReference>
<gene>
    <name evidence="3" type="ORF">BECKTUN1418E_GA0071001_109411</name>
    <name evidence="2" type="ORF">BECKTUN1418F_GA0071002_109711</name>
</gene>
<name>A0A450ZSX6_9GAMM</name>
<dbReference type="EMBL" id="CAADFY010000097">
    <property type="protein sequence ID" value="VFK56873.1"/>
    <property type="molecule type" value="Genomic_DNA"/>
</dbReference>
<organism evidence="2">
    <name type="scientific">Candidatus Kentrum sp. TUN</name>
    <dbReference type="NCBI Taxonomy" id="2126343"/>
    <lineage>
        <taxon>Bacteria</taxon>
        <taxon>Pseudomonadati</taxon>
        <taxon>Pseudomonadota</taxon>
        <taxon>Gammaproteobacteria</taxon>
        <taxon>Candidatus Kentrum</taxon>
    </lineage>
</organism>
<accession>A0A450ZSX6</accession>
<reference evidence="2" key="1">
    <citation type="submission" date="2019-02" db="EMBL/GenBank/DDBJ databases">
        <authorList>
            <person name="Gruber-Vodicka R. H."/>
            <person name="Seah K. B. B."/>
        </authorList>
    </citation>
    <scope>NUCLEOTIDE SEQUENCE</scope>
    <source>
        <strain evidence="3">BECK_BY2</strain>
        <strain evidence="2">BECK_BY3</strain>
    </source>
</reference>
<sequence>MTLLLRMLSRRFRTLPEGTSERIYKADPTTIEIWADRVLDAKSLDEVFRE</sequence>
<evidence type="ECO:0000259" key="1">
    <source>
        <dbReference type="Pfam" id="PF14261"/>
    </source>
</evidence>
<proteinExistence type="predicted"/>
<evidence type="ECO:0000313" key="3">
    <source>
        <dbReference type="EMBL" id="VFK64067.1"/>
    </source>
</evidence>
<dbReference type="Pfam" id="PF14261">
    <property type="entry name" value="DUF4351"/>
    <property type="match status" value="1"/>
</dbReference>
<feature type="domain" description="DUF4351" evidence="1">
    <location>
        <begin position="2"/>
        <end position="46"/>
    </location>
</feature>
<dbReference type="AlphaFoldDB" id="A0A450ZSX6"/>